<evidence type="ECO:0000313" key="8">
    <source>
        <dbReference type="EMBL" id="PMD30498.1"/>
    </source>
</evidence>
<feature type="domain" description="FAD-binding PCMH-type" evidence="6">
    <location>
        <begin position="119"/>
        <end position="299"/>
    </location>
</feature>
<evidence type="ECO:0000313" key="7">
    <source>
        <dbReference type="EMBL" id="PMD28788.1"/>
    </source>
</evidence>
<accession>A0A2J6QR97</accession>
<dbReference type="AlphaFoldDB" id="A0A2J6QR97"/>
<dbReference type="InterPro" id="IPR036318">
    <property type="entry name" value="FAD-bd_PCMH-like_sf"/>
</dbReference>
<dbReference type="Pfam" id="PF08031">
    <property type="entry name" value="BBE"/>
    <property type="match status" value="1"/>
</dbReference>
<dbReference type="EMBL" id="KZ613989">
    <property type="protein sequence ID" value="PMD28788.1"/>
    <property type="molecule type" value="Genomic_DNA"/>
</dbReference>
<dbReference type="InterPro" id="IPR016166">
    <property type="entry name" value="FAD-bd_PCMH"/>
</dbReference>
<evidence type="ECO:0000256" key="1">
    <source>
        <dbReference type="ARBA" id="ARBA00001974"/>
    </source>
</evidence>
<dbReference type="GO" id="GO:0071949">
    <property type="term" value="F:FAD binding"/>
    <property type="evidence" value="ECO:0007669"/>
    <property type="project" value="InterPro"/>
</dbReference>
<sequence>MVILSILFVPGILAATILTASNQTCKTTPLDTNWPSAEEWAALDTAIGGVLIKTAPIASSCYPGNPFNSPLSCDTVAANWTSSTFHTLIPESIDYPTFANNSCLPKDASGYFQGRGCEVGGMPQYIVNATTEDQIATAMSWAAARNIRITIKGTGHEMNGRSSGAYSMLIWTRNFQNLEFNSTWSLPNSSVVENIVIAGSGNSWNSVYTGASDVGRITVGGGAKSVGLGGFIQGGGHGPLSSHYGLAADQILQVTVVTTEGKILVANAQQNQDMLFAIRGGGAGQYGVVTEYVLKTYPVPTTMVAGTLTLSSNGTDSASSDASWRAFAAHVASLPNLMDLGLAGSVTATTDNGTITATNALFGYNITSDEMRALVEPVMARMQTEGNSTTLSVELTDLNDFETWPTFFEYIKQVDNIAGGGSAMSSRLLGRAQLNITSAELITNLKKVMVTESSNNTGGYIIIGMQGGLGPANVPEEMRGALQPSWRTAYLHTITIGATINATADSQTTLDSAAKWLEGVPEPVWREWAPEMGSYMNEGNPFNTEFKHDYYGENYDRLVDIKLKYDPTESLFVLTGVNSDKWNYNLNSGKLCRV</sequence>
<name>A0A2J6QR97_HYAVF</name>
<dbReference type="InterPro" id="IPR050416">
    <property type="entry name" value="FAD-linked_Oxidoreductase"/>
</dbReference>
<gene>
    <name evidence="7" type="ORF">L207DRAFT_446609</name>
    <name evidence="8" type="ORF">L207DRAFT_613826</name>
</gene>
<dbReference type="InterPro" id="IPR016169">
    <property type="entry name" value="FAD-bd_PCMH_sub2"/>
</dbReference>
<keyword evidence="4" id="KW-0274">FAD</keyword>
<dbReference type="SUPFAM" id="SSF56176">
    <property type="entry name" value="FAD-binding/transporter-associated domain-like"/>
    <property type="match status" value="1"/>
</dbReference>
<evidence type="ECO:0000256" key="5">
    <source>
        <dbReference type="ARBA" id="ARBA00023002"/>
    </source>
</evidence>
<comment type="cofactor">
    <cofactor evidence="1">
        <name>FAD</name>
        <dbReference type="ChEBI" id="CHEBI:57692"/>
    </cofactor>
</comment>
<dbReference type="PANTHER" id="PTHR42973:SF39">
    <property type="entry name" value="FAD-BINDING PCMH-TYPE DOMAIN-CONTAINING PROTEIN"/>
    <property type="match status" value="1"/>
</dbReference>
<keyword evidence="5" id="KW-0560">Oxidoreductase</keyword>
<organism evidence="7 9">
    <name type="scientific">Hyaloscypha variabilis (strain UAMH 11265 / GT02V1 / F)</name>
    <name type="common">Meliniomyces variabilis</name>
    <dbReference type="NCBI Taxonomy" id="1149755"/>
    <lineage>
        <taxon>Eukaryota</taxon>
        <taxon>Fungi</taxon>
        <taxon>Dikarya</taxon>
        <taxon>Ascomycota</taxon>
        <taxon>Pezizomycotina</taxon>
        <taxon>Leotiomycetes</taxon>
        <taxon>Helotiales</taxon>
        <taxon>Hyaloscyphaceae</taxon>
        <taxon>Hyaloscypha</taxon>
        <taxon>Hyaloscypha variabilis</taxon>
    </lineage>
</organism>
<dbReference type="InterPro" id="IPR012951">
    <property type="entry name" value="BBE"/>
</dbReference>
<dbReference type="EMBL" id="KZ613966">
    <property type="protein sequence ID" value="PMD30498.1"/>
    <property type="molecule type" value="Genomic_DNA"/>
</dbReference>
<evidence type="ECO:0000313" key="9">
    <source>
        <dbReference type="Proteomes" id="UP000235786"/>
    </source>
</evidence>
<evidence type="ECO:0000256" key="2">
    <source>
        <dbReference type="ARBA" id="ARBA00005466"/>
    </source>
</evidence>
<evidence type="ECO:0000256" key="4">
    <source>
        <dbReference type="ARBA" id="ARBA00022827"/>
    </source>
</evidence>
<dbReference type="PANTHER" id="PTHR42973">
    <property type="entry name" value="BINDING OXIDOREDUCTASE, PUTATIVE (AFU_ORTHOLOGUE AFUA_1G17690)-RELATED"/>
    <property type="match status" value="1"/>
</dbReference>
<dbReference type="PROSITE" id="PS51387">
    <property type="entry name" value="FAD_PCMH"/>
    <property type="match status" value="1"/>
</dbReference>
<evidence type="ECO:0000256" key="3">
    <source>
        <dbReference type="ARBA" id="ARBA00022630"/>
    </source>
</evidence>
<keyword evidence="3" id="KW-0285">Flavoprotein</keyword>
<dbReference type="Pfam" id="PF01565">
    <property type="entry name" value="FAD_binding_4"/>
    <property type="match status" value="1"/>
</dbReference>
<reference evidence="7 9" key="1">
    <citation type="submission" date="2016-04" db="EMBL/GenBank/DDBJ databases">
        <title>A degradative enzymes factory behind the ericoid mycorrhizal symbiosis.</title>
        <authorList>
            <consortium name="DOE Joint Genome Institute"/>
            <person name="Martino E."/>
            <person name="Morin E."/>
            <person name="Grelet G."/>
            <person name="Kuo A."/>
            <person name="Kohler A."/>
            <person name="Daghino S."/>
            <person name="Barry K."/>
            <person name="Choi C."/>
            <person name="Cichocki N."/>
            <person name="Clum A."/>
            <person name="Copeland A."/>
            <person name="Hainaut M."/>
            <person name="Haridas S."/>
            <person name="Labutti K."/>
            <person name="Lindquist E."/>
            <person name="Lipzen A."/>
            <person name="Khouja H.-R."/>
            <person name="Murat C."/>
            <person name="Ohm R."/>
            <person name="Olson A."/>
            <person name="Spatafora J."/>
            <person name="Veneault-Fourrey C."/>
            <person name="Henrissat B."/>
            <person name="Grigoriev I."/>
            <person name="Martin F."/>
            <person name="Perotto S."/>
        </authorList>
    </citation>
    <scope>NUCLEOTIDE SEQUENCE [LARGE SCALE GENOMIC DNA]</scope>
    <source>
        <strain evidence="7 9">F</strain>
    </source>
</reference>
<dbReference type="Proteomes" id="UP000235786">
    <property type="component" value="Unassembled WGS sequence"/>
</dbReference>
<dbReference type="STRING" id="1149755.A0A2J6QR97"/>
<comment type="similarity">
    <text evidence="2">Belongs to the oxygen-dependent FAD-linked oxidoreductase family.</text>
</comment>
<protein>
    <submittedName>
        <fullName evidence="7">FAD binding domain protein</fullName>
    </submittedName>
</protein>
<dbReference type="GO" id="GO:0016491">
    <property type="term" value="F:oxidoreductase activity"/>
    <property type="evidence" value="ECO:0007669"/>
    <property type="project" value="UniProtKB-KW"/>
</dbReference>
<dbReference type="OrthoDB" id="9983560at2759"/>
<proteinExistence type="inferred from homology"/>
<evidence type="ECO:0000259" key="6">
    <source>
        <dbReference type="PROSITE" id="PS51387"/>
    </source>
</evidence>
<dbReference type="Gene3D" id="3.30.465.10">
    <property type="match status" value="2"/>
</dbReference>
<dbReference type="InterPro" id="IPR006094">
    <property type="entry name" value="Oxid_FAD_bind_N"/>
</dbReference>
<keyword evidence="9" id="KW-1185">Reference proteome</keyword>